<protein>
    <recommendedName>
        <fullName evidence="3">NAD-dependent epimerase/dehydratase domain-containing protein</fullName>
    </recommendedName>
</protein>
<dbReference type="EMBL" id="JAVIJP010000007">
    <property type="protein sequence ID" value="KAL3649506.1"/>
    <property type="molecule type" value="Genomic_DNA"/>
</dbReference>
<organism evidence="4 5">
    <name type="scientific">Castilleja foliolosa</name>
    <dbReference type="NCBI Taxonomy" id="1961234"/>
    <lineage>
        <taxon>Eukaryota</taxon>
        <taxon>Viridiplantae</taxon>
        <taxon>Streptophyta</taxon>
        <taxon>Embryophyta</taxon>
        <taxon>Tracheophyta</taxon>
        <taxon>Spermatophyta</taxon>
        <taxon>Magnoliopsida</taxon>
        <taxon>eudicotyledons</taxon>
        <taxon>Gunneridae</taxon>
        <taxon>Pentapetalae</taxon>
        <taxon>asterids</taxon>
        <taxon>lamiids</taxon>
        <taxon>Lamiales</taxon>
        <taxon>Orobanchaceae</taxon>
        <taxon>Pedicularideae</taxon>
        <taxon>Castillejinae</taxon>
        <taxon>Castilleja</taxon>
    </lineage>
</organism>
<dbReference type="InterPro" id="IPR036291">
    <property type="entry name" value="NAD(P)-bd_dom_sf"/>
</dbReference>
<dbReference type="PANTHER" id="PTHR10366:SF696">
    <property type="entry name" value="OS07G0601900 PROTEIN"/>
    <property type="match status" value="1"/>
</dbReference>
<dbReference type="AlphaFoldDB" id="A0ABD3E4U5"/>
<evidence type="ECO:0000256" key="2">
    <source>
        <dbReference type="ARBA" id="ARBA00023002"/>
    </source>
</evidence>
<keyword evidence="2" id="KW-0560">Oxidoreductase</keyword>
<evidence type="ECO:0000313" key="4">
    <source>
        <dbReference type="EMBL" id="KAL3649506.1"/>
    </source>
</evidence>
<dbReference type="InterPro" id="IPR050425">
    <property type="entry name" value="NAD(P)_dehydrat-like"/>
</dbReference>
<dbReference type="Gene3D" id="3.40.50.720">
    <property type="entry name" value="NAD(P)-binding Rossmann-like Domain"/>
    <property type="match status" value="1"/>
</dbReference>
<reference evidence="5" key="1">
    <citation type="journal article" date="2024" name="IScience">
        <title>Strigolactones Initiate the Formation of Haustorium-like Structures in Castilleja.</title>
        <authorList>
            <person name="Buerger M."/>
            <person name="Peterson D."/>
            <person name="Chory J."/>
        </authorList>
    </citation>
    <scope>NUCLEOTIDE SEQUENCE [LARGE SCALE GENOMIC DNA]</scope>
</reference>
<dbReference type="SUPFAM" id="SSF51735">
    <property type="entry name" value="NAD(P)-binding Rossmann-fold domains"/>
    <property type="match status" value="1"/>
</dbReference>
<accession>A0ABD3E4U5</accession>
<name>A0ABD3E4U5_9LAMI</name>
<dbReference type="InterPro" id="IPR001509">
    <property type="entry name" value="Epimerase_deHydtase"/>
</dbReference>
<gene>
    <name evidence="4" type="ORF">CASFOL_005909</name>
</gene>
<sequence>MMKTKVCVTGGAGYLASFLIKHLLERGYIVHATLRNLGDASKVGLLKGLAYADTRLKLFEADIYNPCEFAAAIDGCEIVVHMATPLQHYTTNSKYKNTSEAAVAGVKFIMEACVKSNTVKKLIYTASVMAASPLKDDGSGYKDYMDETCWSPLNNSTEFLIDYTHSKTLAEKEVLSYNGQGIEVVSLACGLVGGDTIQSFMSGSMGVLISQATKDGFGYKSLRILEDLLAKVPIAHIRDVTEAHIFAMENTHINGRLLCASHFLSSSEIASLIHNCGQNISIPHEFIEDIKRETRWGSRKLESLGFSYKYDAANIILDSVICAKRLGDII</sequence>
<evidence type="ECO:0000313" key="5">
    <source>
        <dbReference type="Proteomes" id="UP001632038"/>
    </source>
</evidence>
<proteinExistence type="predicted"/>
<dbReference type="FunFam" id="3.40.50.720:FF:000645">
    <property type="entry name" value="Anthocyanidin reductase ((2S)-flavan-3-ol-forming)"/>
    <property type="match status" value="1"/>
</dbReference>
<keyword evidence="1" id="KW-0521">NADP</keyword>
<dbReference type="Pfam" id="PF01370">
    <property type="entry name" value="Epimerase"/>
    <property type="match status" value="1"/>
</dbReference>
<comment type="caution">
    <text evidence="4">The sequence shown here is derived from an EMBL/GenBank/DDBJ whole genome shotgun (WGS) entry which is preliminary data.</text>
</comment>
<evidence type="ECO:0000259" key="3">
    <source>
        <dbReference type="Pfam" id="PF01370"/>
    </source>
</evidence>
<dbReference type="Proteomes" id="UP001632038">
    <property type="component" value="Unassembled WGS sequence"/>
</dbReference>
<dbReference type="GO" id="GO:0016491">
    <property type="term" value="F:oxidoreductase activity"/>
    <property type="evidence" value="ECO:0007669"/>
    <property type="project" value="UniProtKB-KW"/>
</dbReference>
<keyword evidence="5" id="KW-1185">Reference proteome</keyword>
<dbReference type="PANTHER" id="PTHR10366">
    <property type="entry name" value="NAD DEPENDENT EPIMERASE/DEHYDRATASE"/>
    <property type="match status" value="1"/>
</dbReference>
<feature type="domain" description="NAD-dependent epimerase/dehydratase" evidence="3">
    <location>
        <begin position="6"/>
        <end position="250"/>
    </location>
</feature>
<evidence type="ECO:0000256" key="1">
    <source>
        <dbReference type="ARBA" id="ARBA00022857"/>
    </source>
</evidence>